<dbReference type="PANTHER" id="PTHR10257">
    <property type="entry name" value="SERINE/THREONINE PROTEIN PHOSPHATASE 2A PP2A REGULATORY SUBUNIT B"/>
    <property type="match status" value="1"/>
</dbReference>
<accession>A0A7R9M701</accession>
<dbReference type="OrthoDB" id="10264446at2759"/>
<dbReference type="InterPro" id="IPR016024">
    <property type="entry name" value="ARM-type_fold"/>
</dbReference>
<dbReference type="EMBL" id="CAJPVJ010008277">
    <property type="protein sequence ID" value="CAG2171819.1"/>
    <property type="molecule type" value="Genomic_DNA"/>
</dbReference>
<feature type="compositionally biased region" description="Polar residues" evidence="2">
    <location>
        <begin position="67"/>
        <end position="76"/>
    </location>
</feature>
<sequence>MEFNSSESEYNSCDYKKCKYLRNRLKFSEKERTSGLIIVDKMPNKPKKDKIIVDKMPNKPKKDKISVKNNSNNIRDQNQKETNDTTDEVEKRNNNNSYVNETMKVCPNSLMNTNQTNQKPKFSGVSPTLKTSRRQSSSRFNISQNREIQKLPALKDATPSEREELFIQKLNQCCVLFDFATDPLSDLKWKEVKRAALHELVEYIMTQRNVITENIYPEVVNMQ</sequence>
<dbReference type="GO" id="GO:0000159">
    <property type="term" value="C:protein phosphatase type 2A complex"/>
    <property type="evidence" value="ECO:0007669"/>
    <property type="project" value="InterPro"/>
</dbReference>
<dbReference type="SUPFAM" id="SSF48371">
    <property type="entry name" value="ARM repeat"/>
    <property type="match status" value="1"/>
</dbReference>
<protein>
    <submittedName>
        <fullName evidence="3">Uncharacterized protein</fullName>
    </submittedName>
</protein>
<gene>
    <name evidence="3" type="ORF">ONB1V03_LOCUS11278</name>
</gene>
<feature type="compositionally biased region" description="Basic and acidic residues" evidence="2">
    <location>
        <begin position="77"/>
        <end position="93"/>
    </location>
</feature>
<dbReference type="Proteomes" id="UP000728032">
    <property type="component" value="Unassembled WGS sequence"/>
</dbReference>
<dbReference type="GO" id="GO:0007165">
    <property type="term" value="P:signal transduction"/>
    <property type="evidence" value="ECO:0007669"/>
    <property type="project" value="InterPro"/>
</dbReference>
<dbReference type="PANTHER" id="PTHR10257:SF3">
    <property type="entry name" value="SERINE_THREONINE-PROTEIN PHOSPHATASE 2A 56 KDA REGULATORY SUBUNIT GAMMA ISOFORM"/>
    <property type="match status" value="1"/>
</dbReference>
<dbReference type="GO" id="GO:0072542">
    <property type="term" value="F:protein phosphatase activator activity"/>
    <property type="evidence" value="ECO:0007669"/>
    <property type="project" value="TreeGrafter"/>
</dbReference>
<dbReference type="GO" id="GO:0005634">
    <property type="term" value="C:nucleus"/>
    <property type="evidence" value="ECO:0007669"/>
    <property type="project" value="TreeGrafter"/>
</dbReference>
<dbReference type="InterPro" id="IPR002554">
    <property type="entry name" value="PP2A_B56"/>
</dbReference>
<evidence type="ECO:0000313" key="3">
    <source>
        <dbReference type="EMBL" id="CAD7654632.1"/>
    </source>
</evidence>
<dbReference type="Pfam" id="PF01603">
    <property type="entry name" value="B56"/>
    <property type="match status" value="1"/>
</dbReference>
<evidence type="ECO:0000256" key="1">
    <source>
        <dbReference type="ARBA" id="ARBA00009745"/>
    </source>
</evidence>
<feature type="region of interest" description="Disordered" evidence="2">
    <location>
        <begin position="111"/>
        <end position="142"/>
    </location>
</feature>
<proteinExistence type="inferred from homology"/>
<organism evidence="3">
    <name type="scientific">Oppiella nova</name>
    <dbReference type="NCBI Taxonomy" id="334625"/>
    <lineage>
        <taxon>Eukaryota</taxon>
        <taxon>Metazoa</taxon>
        <taxon>Ecdysozoa</taxon>
        <taxon>Arthropoda</taxon>
        <taxon>Chelicerata</taxon>
        <taxon>Arachnida</taxon>
        <taxon>Acari</taxon>
        <taxon>Acariformes</taxon>
        <taxon>Sarcoptiformes</taxon>
        <taxon>Oribatida</taxon>
        <taxon>Brachypylina</taxon>
        <taxon>Oppioidea</taxon>
        <taxon>Oppiidae</taxon>
        <taxon>Oppiella</taxon>
    </lineage>
</organism>
<dbReference type="EMBL" id="OC923102">
    <property type="protein sequence ID" value="CAD7654632.1"/>
    <property type="molecule type" value="Genomic_DNA"/>
</dbReference>
<name>A0A7R9M701_9ACAR</name>
<dbReference type="Gene3D" id="1.25.10.10">
    <property type="entry name" value="Leucine-rich Repeat Variant"/>
    <property type="match status" value="1"/>
</dbReference>
<reference evidence="3" key="1">
    <citation type="submission" date="2020-11" db="EMBL/GenBank/DDBJ databases">
        <authorList>
            <person name="Tran Van P."/>
        </authorList>
    </citation>
    <scope>NUCLEOTIDE SEQUENCE</scope>
</reference>
<dbReference type="InterPro" id="IPR011989">
    <property type="entry name" value="ARM-like"/>
</dbReference>
<dbReference type="GO" id="GO:0005829">
    <property type="term" value="C:cytosol"/>
    <property type="evidence" value="ECO:0007669"/>
    <property type="project" value="TreeGrafter"/>
</dbReference>
<dbReference type="AlphaFoldDB" id="A0A7R9M701"/>
<keyword evidence="4" id="KW-1185">Reference proteome</keyword>
<evidence type="ECO:0000256" key="2">
    <source>
        <dbReference type="SAM" id="MobiDB-lite"/>
    </source>
</evidence>
<feature type="region of interest" description="Disordered" evidence="2">
    <location>
        <begin position="48"/>
        <end position="99"/>
    </location>
</feature>
<comment type="similarity">
    <text evidence="1">Belongs to the phosphatase 2A regulatory subunit B56 family.</text>
</comment>
<evidence type="ECO:0000313" key="4">
    <source>
        <dbReference type="Proteomes" id="UP000728032"/>
    </source>
</evidence>